<evidence type="ECO:0000256" key="2">
    <source>
        <dbReference type="ARBA" id="ARBA00009726"/>
    </source>
</evidence>
<feature type="compositionally biased region" description="Basic and acidic residues" evidence="9">
    <location>
        <begin position="910"/>
        <end position="922"/>
    </location>
</feature>
<accession>A0A2X0NTV1</accession>
<dbReference type="SUPFAM" id="SSF52540">
    <property type="entry name" value="P-loop containing nucleoside triphosphate hydrolases"/>
    <property type="match status" value="2"/>
</dbReference>
<feature type="region of interest" description="Disordered" evidence="9">
    <location>
        <begin position="900"/>
        <end position="936"/>
    </location>
</feature>
<keyword evidence="3" id="KW-0813">Transport</keyword>
<dbReference type="PROSITE" id="PS00211">
    <property type="entry name" value="ABC_TRANSPORTER_1"/>
    <property type="match status" value="2"/>
</dbReference>
<dbReference type="InterPro" id="IPR003593">
    <property type="entry name" value="AAA+_ATPase"/>
</dbReference>
<proteinExistence type="inferred from homology"/>
<dbReference type="InterPro" id="IPR050173">
    <property type="entry name" value="ABC_transporter_C-like"/>
</dbReference>
<evidence type="ECO:0000256" key="4">
    <source>
        <dbReference type="ARBA" id="ARBA00022692"/>
    </source>
</evidence>
<feature type="transmembrane region" description="Helical" evidence="10">
    <location>
        <begin position="521"/>
        <end position="541"/>
    </location>
</feature>
<feature type="domain" description="ABC transmembrane type-1" evidence="13">
    <location>
        <begin position="974"/>
        <end position="1236"/>
    </location>
</feature>
<comment type="similarity">
    <text evidence="2">Belongs to the ABC transporter superfamily. ABCC family. Conjugate transporter (TC 3.A.1.208) subfamily.</text>
</comment>
<feature type="compositionally biased region" description="Low complexity" evidence="9">
    <location>
        <begin position="81"/>
        <end position="90"/>
    </location>
</feature>
<dbReference type="SUPFAM" id="SSF90123">
    <property type="entry name" value="ABC transporter transmembrane region"/>
    <property type="match status" value="2"/>
</dbReference>
<feature type="region of interest" description="Disordered" evidence="9">
    <location>
        <begin position="81"/>
        <end position="134"/>
    </location>
</feature>
<keyword evidence="8 10" id="KW-0472">Membrane</keyword>
<dbReference type="Proteomes" id="UP000249464">
    <property type="component" value="Unassembled WGS sequence"/>
</dbReference>
<dbReference type="GO" id="GO:0016887">
    <property type="term" value="F:ATP hydrolysis activity"/>
    <property type="evidence" value="ECO:0007669"/>
    <property type="project" value="InterPro"/>
</dbReference>
<evidence type="ECO:0000256" key="5">
    <source>
        <dbReference type="ARBA" id="ARBA00022741"/>
    </source>
</evidence>
<feature type="transmembrane region" description="Helical" evidence="10">
    <location>
        <begin position="1179"/>
        <end position="1200"/>
    </location>
</feature>
<dbReference type="InterPro" id="IPR027417">
    <property type="entry name" value="P-loop_NTPase"/>
</dbReference>
<dbReference type="GO" id="GO:0016020">
    <property type="term" value="C:membrane"/>
    <property type="evidence" value="ECO:0007669"/>
    <property type="project" value="UniProtKB-SubCell"/>
</dbReference>
<evidence type="ECO:0000256" key="11">
    <source>
        <dbReference type="SAM" id="SignalP"/>
    </source>
</evidence>
<protein>
    <submittedName>
        <fullName evidence="14">BQ5605_C013g07117 protein</fullName>
    </submittedName>
</protein>
<dbReference type="EMBL" id="FQNC01000013">
    <property type="protein sequence ID" value="SGY14826.1"/>
    <property type="molecule type" value="Genomic_DNA"/>
</dbReference>
<evidence type="ECO:0000259" key="13">
    <source>
        <dbReference type="PROSITE" id="PS50929"/>
    </source>
</evidence>
<evidence type="ECO:0000256" key="8">
    <source>
        <dbReference type="ARBA" id="ARBA00023136"/>
    </source>
</evidence>
<name>A0A2X0NTV1_9BASI</name>
<dbReference type="CDD" id="cd03250">
    <property type="entry name" value="ABCC_MRP_domain1"/>
    <property type="match status" value="1"/>
</dbReference>
<dbReference type="Pfam" id="PF00005">
    <property type="entry name" value="ABC_tran"/>
    <property type="match status" value="2"/>
</dbReference>
<dbReference type="PROSITE" id="PS50893">
    <property type="entry name" value="ABC_TRANSPORTER_2"/>
    <property type="match status" value="2"/>
</dbReference>
<evidence type="ECO:0000256" key="6">
    <source>
        <dbReference type="ARBA" id="ARBA00022840"/>
    </source>
</evidence>
<dbReference type="Gene3D" id="1.20.1560.10">
    <property type="entry name" value="ABC transporter type 1, transmembrane domain"/>
    <property type="match status" value="2"/>
</dbReference>
<keyword evidence="4 10" id="KW-0812">Transmembrane</keyword>
<evidence type="ECO:0000256" key="9">
    <source>
        <dbReference type="SAM" id="MobiDB-lite"/>
    </source>
</evidence>
<dbReference type="InterPro" id="IPR017871">
    <property type="entry name" value="ABC_transporter-like_CS"/>
</dbReference>
<dbReference type="STRING" id="796604.A0A2X0NTV1"/>
<evidence type="ECO:0000313" key="15">
    <source>
        <dbReference type="Proteomes" id="UP000249464"/>
    </source>
</evidence>
<feature type="transmembrane region" description="Helical" evidence="10">
    <location>
        <begin position="425"/>
        <end position="450"/>
    </location>
</feature>
<dbReference type="FunFam" id="3.40.50.300:FF:000565">
    <property type="entry name" value="ABC bile acid transporter"/>
    <property type="match status" value="1"/>
</dbReference>
<dbReference type="CDD" id="cd18597">
    <property type="entry name" value="ABC_6TM_YOR1_D1_like"/>
    <property type="match status" value="1"/>
</dbReference>
<dbReference type="PANTHER" id="PTHR24223:SF456">
    <property type="entry name" value="MULTIDRUG RESISTANCE-ASSOCIATED PROTEIN LETHAL(2)03659"/>
    <property type="match status" value="1"/>
</dbReference>
<keyword evidence="6" id="KW-0067">ATP-binding</keyword>
<feature type="transmembrane region" description="Helical" evidence="10">
    <location>
        <begin position="963"/>
        <end position="982"/>
    </location>
</feature>
<dbReference type="GO" id="GO:0140359">
    <property type="term" value="F:ABC-type transporter activity"/>
    <property type="evidence" value="ECO:0007669"/>
    <property type="project" value="InterPro"/>
</dbReference>
<dbReference type="InterPro" id="IPR003439">
    <property type="entry name" value="ABC_transporter-like_ATP-bd"/>
</dbReference>
<feature type="compositionally biased region" description="Polar residues" evidence="9">
    <location>
        <begin position="125"/>
        <end position="134"/>
    </location>
</feature>
<keyword evidence="11" id="KW-0732">Signal</keyword>
<evidence type="ECO:0000256" key="7">
    <source>
        <dbReference type="ARBA" id="ARBA00022989"/>
    </source>
</evidence>
<feature type="domain" description="ABC transmembrane type-1" evidence="13">
    <location>
        <begin position="288"/>
        <end position="577"/>
    </location>
</feature>
<dbReference type="Pfam" id="PF00664">
    <property type="entry name" value="ABC_membrane"/>
    <property type="match status" value="2"/>
</dbReference>
<feature type="region of interest" description="Disordered" evidence="9">
    <location>
        <begin position="623"/>
        <end position="674"/>
    </location>
</feature>
<dbReference type="PROSITE" id="PS50929">
    <property type="entry name" value="ABC_TM1F"/>
    <property type="match status" value="2"/>
</dbReference>
<dbReference type="SMART" id="SM00382">
    <property type="entry name" value="AAA"/>
    <property type="match status" value="2"/>
</dbReference>
<keyword evidence="7 10" id="KW-1133">Transmembrane helix</keyword>
<dbReference type="CDD" id="cd03244">
    <property type="entry name" value="ABCC_MRP_domain2"/>
    <property type="match status" value="1"/>
</dbReference>
<dbReference type="InterPro" id="IPR036640">
    <property type="entry name" value="ABC1_TM_sf"/>
</dbReference>
<keyword evidence="5" id="KW-0547">Nucleotide-binding</keyword>
<dbReference type="GO" id="GO:0005524">
    <property type="term" value="F:ATP binding"/>
    <property type="evidence" value="ECO:0007669"/>
    <property type="project" value="UniProtKB-KW"/>
</dbReference>
<dbReference type="CDD" id="cd18606">
    <property type="entry name" value="ABC_6TM_YOR1_D2_like"/>
    <property type="match status" value="1"/>
</dbReference>
<feature type="chain" id="PRO_5016131449" evidence="11">
    <location>
        <begin position="18"/>
        <end position="1560"/>
    </location>
</feature>
<feature type="signal peptide" evidence="11">
    <location>
        <begin position="1"/>
        <end position="17"/>
    </location>
</feature>
<evidence type="ECO:0000256" key="10">
    <source>
        <dbReference type="SAM" id="Phobius"/>
    </source>
</evidence>
<keyword evidence="15" id="KW-1185">Reference proteome</keyword>
<dbReference type="Gene3D" id="3.40.50.300">
    <property type="entry name" value="P-loop containing nucleotide triphosphate hydrolases"/>
    <property type="match status" value="2"/>
</dbReference>
<evidence type="ECO:0000256" key="1">
    <source>
        <dbReference type="ARBA" id="ARBA00004141"/>
    </source>
</evidence>
<dbReference type="PANTHER" id="PTHR24223">
    <property type="entry name" value="ATP-BINDING CASSETTE SUB-FAMILY C"/>
    <property type="match status" value="1"/>
</dbReference>
<evidence type="ECO:0000313" key="14">
    <source>
        <dbReference type="EMBL" id="SGY14826.1"/>
    </source>
</evidence>
<sequence>MFFGITSLLSAVNPCHCSFCSIPVDGSATMTSTANARPLVLPSGIEDRPDPISDVDRAVHEHTATDAADSGTAVSVARLSESSSSLSGDAAGEKSSYVNEEVEKERRTVEAVNDRGVPRREEHSQPSFEPSQTALVSGLGGASIAVWTIFDPFNRRPVQPPPKTMDDATILALANANWLSVMTFAWIQPLLVLGYKRELAVTDLPKMDETREAALLADRFLEHFERRKNKIEAWNAALEDGSYTPGRLQNMRWRLWHRMSGFGSPHGKQEIGLAWALSDVFFWEFWSAGLFKVVGDLAQVTSPLVTKQIIHYVTQAHRAAAGVQGVEMPSIGRGVGLAIGLFFMQLVYSVCTAQTFSRGGQVGVLARGALIAATYRRSIVLSGRARQDLDNSKLVSLISADISRIDFASSFFHFSWTCIFQLIEVIVILLVTIGVSSLAGVALVAAAMPLQTFAVRQLFKGRQESMKFTDARIKSISELLIGIKIVKLFNWERPTVNRVHEIRRKELGGIRKLLTIRAANLAIAMSIPTLASIVVFAVYAATGHSQNPAEIWTSSSLLNLLRMPMMLLPNSLSTVADANSALRRVSLLLVQRNGRRRLICLVPRSQLTPVFTAETLPEAFTVSEESKTALTVEDADSEWESATPPSKNDDKKKKKKEQPSPSPTVSPKSADTEKLDPIVEEASAPPSRLHDISFDVPRGQFLCVVGPVGSGKSSLLQGLLGEMRKTRGQVAWGGSVSYCAQTAWAQNQTLRENILLGRPFDETRYWGCVRAACLLADFDMLPSGDLTEIGEKGVSLSGGQRQRVSIARTLYFDADIVLLDDPLSAVDAHVGAWLFEQVINGMLKSKTRILVTHALHVLPHADQILVMEQGSIAERGTYTELLAADGAFARLVRDFGSSKGNSLDQDDDTLNEKSDADSDRSNKANGKGAGAAAKPTTGKAMMQIEERMSGGISKSTYREFLRASNGAITAPLLVISLFLMSAMTEKFGQRSQAFYSGLYALLGVLSAIATFAMGVASVVLGTEASISLHRSALNRVIRAPMSFYDTTPLGRILNRLGKDIDSVDNRLNDALRMTLATFAQIGASVIIIAIVFPYFLLPVAVVLAAYVYLSHFYRQSAREIKRYDNILRSSLYSWFSESLAGMSTIRAFGEGERFVHGLEKLIDIENRAYYLTVFNQRWLAIRLDFLGAILTIVVSIVAVARRTSISPASIGLALSVVLAVQQALSMVIRQSAEVENNMASVERLVHYQNSLEQEAAADIPETAPDKSWPQQGQIEFKQVEMAYRSELPPVLHGVSFIIRPGEKVGIVGRTGSGKSSIVMSLFRMVELSSGQIIVDGEDISKLGLDQLRSKLAIIPQEILFNGTLRSNLDPFGIYEDQALWDALRRAWLVDQGNISSESRQTSRFTLDTVVEDEGLNMSAGERSLVALARALIRDSRIVVLDEATSSVDIETDQKVQSTIMKEFVDKTLIVIAHRINTIISYDRVLVLDKGNVVAFDTPAALYEAGGIFNGFYYRDRTPVVCCTLHASFEALAVEGIAWHEAPVFGGHSAMPGFRHSSDRA</sequence>
<feature type="transmembrane region" description="Helical" evidence="10">
    <location>
        <begin position="994"/>
        <end position="1020"/>
    </location>
</feature>
<evidence type="ECO:0000256" key="3">
    <source>
        <dbReference type="ARBA" id="ARBA00022448"/>
    </source>
</evidence>
<feature type="transmembrane region" description="Helical" evidence="10">
    <location>
        <begin position="1081"/>
        <end position="1109"/>
    </location>
</feature>
<gene>
    <name evidence="14" type="primary">BQ5605_C013g07117</name>
    <name evidence="14" type="ORF">BQ5605_C013G07117</name>
</gene>
<feature type="domain" description="ABC transporter" evidence="12">
    <location>
        <begin position="673"/>
        <end position="894"/>
    </location>
</feature>
<dbReference type="InterPro" id="IPR011527">
    <property type="entry name" value="ABC1_TM_dom"/>
</dbReference>
<dbReference type="FunFam" id="1.20.1560.10:FF:000010">
    <property type="entry name" value="Multidrug resistance-associated ABC transporter"/>
    <property type="match status" value="1"/>
</dbReference>
<feature type="compositionally biased region" description="Basic and acidic residues" evidence="9">
    <location>
        <begin position="101"/>
        <end position="124"/>
    </location>
</feature>
<comment type="subcellular location">
    <subcellularLocation>
        <location evidence="1">Membrane</location>
        <topology evidence="1">Multi-pass membrane protein</topology>
    </subcellularLocation>
</comment>
<feature type="domain" description="ABC transporter" evidence="12">
    <location>
        <begin position="1274"/>
        <end position="1514"/>
    </location>
</feature>
<dbReference type="FunFam" id="3.40.50.300:FF:000997">
    <property type="entry name" value="Multidrug resistance-associated protein 1"/>
    <property type="match status" value="1"/>
</dbReference>
<reference evidence="14 15" key="1">
    <citation type="submission" date="2016-11" db="EMBL/GenBank/DDBJ databases">
        <authorList>
            <person name="Jaros S."/>
            <person name="Januszkiewicz K."/>
            <person name="Wedrychowicz H."/>
        </authorList>
    </citation>
    <scope>NUCLEOTIDE SEQUENCE [LARGE SCALE GENOMIC DNA]</scope>
</reference>
<feature type="compositionally biased region" description="Low complexity" evidence="9">
    <location>
        <begin position="923"/>
        <end position="936"/>
    </location>
</feature>
<evidence type="ECO:0000259" key="12">
    <source>
        <dbReference type="PROSITE" id="PS50893"/>
    </source>
</evidence>
<organism evidence="14 15">
    <name type="scientific">Microbotryum silenes-dioicae</name>
    <dbReference type="NCBI Taxonomy" id="796604"/>
    <lineage>
        <taxon>Eukaryota</taxon>
        <taxon>Fungi</taxon>
        <taxon>Dikarya</taxon>
        <taxon>Basidiomycota</taxon>
        <taxon>Pucciniomycotina</taxon>
        <taxon>Microbotryomycetes</taxon>
        <taxon>Microbotryales</taxon>
        <taxon>Microbotryaceae</taxon>
        <taxon>Microbotryum</taxon>
    </lineage>
</organism>